<name>A0A559SPG6_9HYPH</name>
<dbReference type="AlphaFoldDB" id="A0A559SPG6"/>
<comment type="caution">
    <text evidence="1">The sequence shown here is derived from an EMBL/GenBank/DDBJ whole genome shotgun (WGS) entry which is preliminary data.</text>
</comment>
<sequence length="104" mass="12289">MIHAVRQCASGAEIVASYAAVRQRLYGRSNVVNLFKPKQPEPVAPIPLTYWERHKTYFDSHVHAYRRWKTGQPLKLYIKRRCREFGCSYREMVSSCRQDRLACR</sequence>
<gene>
    <name evidence="1" type="ORF">BCL32_4456</name>
</gene>
<reference evidence="1 2" key="1">
    <citation type="submission" date="2019-06" db="EMBL/GenBank/DDBJ databases">
        <title>Pac Bio to generate improved reference genome sequences for organisms with transposon mutant libraries (support for FEBA project).</title>
        <authorList>
            <person name="Blow M."/>
        </authorList>
    </citation>
    <scope>NUCLEOTIDE SEQUENCE [LARGE SCALE GENOMIC DNA]</scope>
    <source>
        <strain evidence="1 2">USDA 1844</strain>
    </source>
</reference>
<protein>
    <submittedName>
        <fullName evidence="1">Uncharacterized protein</fullName>
    </submittedName>
</protein>
<organism evidence="1 2">
    <name type="scientific">Rhizobium mongolense USDA 1844</name>
    <dbReference type="NCBI Taxonomy" id="1079460"/>
    <lineage>
        <taxon>Bacteria</taxon>
        <taxon>Pseudomonadati</taxon>
        <taxon>Pseudomonadota</taxon>
        <taxon>Alphaproteobacteria</taxon>
        <taxon>Hyphomicrobiales</taxon>
        <taxon>Rhizobiaceae</taxon>
        <taxon>Rhizobium/Agrobacterium group</taxon>
        <taxon>Rhizobium</taxon>
    </lineage>
</organism>
<accession>A0A559SPG6</accession>
<dbReference type="RefSeq" id="WP_022715321.1">
    <property type="nucleotide sequence ID" value="NZ_ATTQ01000007.1"/>
</dbReference>
<evidence type="ECO:0000313" key="2">
    <source>
        <dbReference type="Proteomes" id="UP000319824"/>
    </source>
</evidence>
<dbReference type="EMBL" id="VISO01000003">
    <property type="protein sequence ID" value="TVZ64233.1"/>
    <property type="molecule type" value="Genomic_DNA"/>
</dbReference>
<dbReference type="Proteomes" id="UP000319824">
    <property type="component" value="Unassembled WGS sequence"/>
</dbReference>
<evidence type="ECO:0000313" key="1">
    <source>
        <dbReference type="EMBL" id="TVZ64233.1"/>
    </source>
</evidence>
<proteinExistence type="predicted"/>